<proteinExistence type="inferred from homology"/>
<dbReference type="Gene3D" id="2.40.440.10">
    <property type="entry name" value="L,D-transpeptidase catalytic domain-like"/>
    <property type="match status" value="1"/>
</dbReference>
<dbReference type="EMBL" id="JBHSPH010000010">
    <property type="protein sequence ID" value="MFC5864853.1"/>
    <property type="molecule type" value="Genomic_DNA"/>
</dbReference>
<feature type="domain" description="L,D-TPase catalytic" evidence="10">
    <location>
        <begin position="45"/>
        <end position="165"/>
    </location>
</feature>
<dbReference type="Pfam" id="PF03734">
    <property type="entry name" value="YkuD"/>
    <property type="match status" value="1"/>
</dbReference>
<gene>
    <name evidence="11" type="ORF">ACFPT7_21275</name>
</gene>
<dbReference type="RefSeq" id="WP_263332427.1">
    <property type="nucleotide sequence ID" value="NZ_JAGSYH010000001.1"/>
</dbReference>
<evidence type="ECO:0000256" key="8">
    <source>
        <dbReference type="ARBA" id="ARBA00023316"/>
    </source>
</evidence>
<keyword evidence="6 9" id="KW-0133">Cell shape</keyword>
<keyword evidence="12" id="KW-1185">Reference proteome</keyword>
<evidence type="ECO:0000256" key="4">
    <source>
        <dbReference type="ARBA" id="ARBA00022679"/>
    </source>
</evidence>
<dbReference type="InterPro" id="IPR038063">
    <property type="entry name" value="Transpep_catalytic_dom"/>
</dbReference>
<feature type="active site" description="Nucleophile" evidence="9">
    <location>
        <position position="141"/>
    </location>
</feature>
<organism evidence="11 12">
    <name type="scientific">Acidicapsa dinghuensis</name>
    <dbReference type="NCBI Taxonomy" id="2218256"/>
    <lineage>
        <taxon>Bacteria</taxon>
        <taxon>Pseudomonadati</taxon>
        <taxon>Acidobacteriota</taxon>
        <taxon>Terriglobia</taxon>
        <taxon>Terriglobales</taxon>
        <taxon>Acidobacteriaceae</taxon>
        <taxon>Acidicapsa</taxon>
    </lineage>
</organism>
<accession>A0ABW1EPJ1</accession>
<dbReference type="PANTHER" id="PTHR30582:SF24">
    <property type="entry name" value="L,D-TRANSPEPTIDASE ERFK_SRFK-RELATED"/>
    <property type="match status" value="1"/>
</dbReference>
<evidence type="ECO:0000256" key="2">
    <source>
        <dbReference type="ARBA" id="ARBA00005992"/>
    </source>
</evidence>
<keyword evidence="7 9" id="KW-0573">Peptidoglycan synthesis</keyword>
<dbReference type="SUPFAM" id="SSF141523">
    <property type="entry name" value="L,D-transpeptidase catalytic domain-like"/>
    <property type="match status" value="1"/>
</dbReference>
<feature type="active site" description="Proton donor/acceptor" evidence="9">
    <location>
        <position position="125"/>
    </location>
</feature>
<keyword evidence="8 9" id="KW-0961">Cell wall biogenesis/degradation</keyword>
<dbReference type="PANTHER" id="PTHR30582">
    <property type="entry name" value="L,D-TRANSPEPTIDASE"/>
    <property type="match status" value="1"/>
</dbReference>
<protein>
    <submittedName>
        <fullName evidence="11">L,D-transpeptidase</fullName>
        <ecNumber evidence="11">2.3.2.-</ecNumber>
    </submittedName>
</protein>
<dbReference type="InterPro" id="IPR005490">
    <property type="entry name" value="LD_TPept_cat_dom"/>
</dbReference>
<evidence type="ECO:0000256" key="9">
    <source>
        <dbReference type="PROSITE-ProRule" id="PRU01373"/>
    </source>
</evidence>
<dbReference type="PROSITE" id="PS52029">
    <property type="entry name" value="LD_TPASE"/>
    <property type="match status" value="1"/>
</dbReference>
<name>A0ABW1EPJ1_9BACT</name>
<dbReference type="GO" id="GO:0016746">
    <property type="term" value="F:acyltransferase activity"/>
    <property type="evidence" value="ECO:0007669"/>
    <property type="project" value="UniProtKB-KW"/>
</dbReference>
<evidence type="ECO:0000256" key="5">
    <source>
        <dbReference type="ARBA" id="ARBA00022801"/>
    </source>
</evidence>
<keyword evidence="4 11" id="KW-0808">Transferase</keyword>
<dbReference type="InterPro" id="IPR050979">
    <property type="entry name" value="LD-transpeptidase"/>
</dbReference>
<dbReference type="EC" id="2.3.2.-" evidence="11"/>
<keyword evidence="3" id="KW-0328">Glycosyltransferase</keyword>
<evidence type="ECO:0000256" key="1">
    <source>
        <dbReference type="ARBA" id="ARBA00004752"/>
    </source>
</evidence>
<evidence type="ECO:0000256" key="7">
    <source>
        <dbReference type="ARBA" id="ARBA00022984"/>
    </source>
</evidence>
<dbReference type="Proteomes" id="UP001596091">
    <property type="component" value="Unassembled WGS sequence"/>
</dbReference>
<keyword evidence="11" id="KW-0012">Acyltransferase</keyword>
<evidence type="ECO:0000256" key="3">
    <source>
        <dbReference type="ARBA" id="ARBA00022676"/>
    </source>
</evidence>
<evidence type="ECO:0000259" key="10">
    <source>
        <dbReference type="PROSITE" id="PS52029"/>
    </source>
</evidence>
<evidence type="ECO:0000313" key="12">
    <source>
        <dbReference type="Proteomes" id="UP001596091"/>
    </source>
</evidence>
<keyword evidence="5" id="KW-0378">Hydrolase</keyword>
<dbReference type="CDD" id="cd16913">
    <property type="entry name" value="YkuD_like"/>
    <property type="match status" value="1"/>
</dbReference>
<evidence type="ECO:0000256" key="6">
    <source>
        <dbReference type="ARBA" id="ARBA00022960"/>
    </source>
</evidence>
<comment type="pathway">
    <text evidence="1 9">Cell wall biogenesis; peptidoglycan biosynthesis.</text>
</comment>
<sequence length="218" mass="22905">MKSTKGKSWLVVAGLAAAFITPVLGQQIVIPAATVTASDATKQERVIVVSLEDHKLALVEGGQVKKVYTVAVGKPSTPSPEGNFTIARRVKNPVYQHDGKTIQPGPRNPVGTRWMGLSVHGYGIHGTNEPKSIGKAASHGCIRMAKADLEELYEMVEVGDKVELVGHRDEQTLALFGPAPAINQPNSTGAVQTAKAEPAADAASKVEAQIASIANGTR</sequence>
<comment type="caution">
    <text evidence="11">The sequence shown here is derived from an EMBL/GenBank/DDBJ whole genome shotgun (WGS) entry which is preliminary data.</text>
</comment>
<comment type="similarity">
    <text evidence="2">Belongs to the YkuD family.</text>
</comment>
<evidence type="ECO:0000313" key="11">
    <source>
        <dbReference type="EMBL" id="MFC5864853.1"/>
    </source>
</evidence>
<reference evidence="12" key="1">
    <citation type="journal article" date="2019" name="Int. J. Syst. Evol. Microbiol.">
        <title>The Global Catalogue of Microorganisms (GCM) 10K type strain sequencing project: providing services to taxonomists for standard genome sequencing and annotation.</title>
        <authorList>
            <consortium name="The Broad Institute Genomics Platform"/>
            <consortium name="The Broad Institute Genome Sequencing Center for Infectious Disease"/>
            <person name="Wu L."/>
            <person name="Ma J."/>
        </authorList>
    </citation>
    <scope>NUCLEOTIDE SEQUENCE [LARGE SCALE GENOMIC DNA]</scope>
    <source>
        <strain evidence="12">JCM 4087</strain>
    </source>
</reference>